<dbReference type="PANTHER" id="PTHR43557:SF2">
    <property type="entry name" value="RIESKE DOMAIN-CONTAINING PROTEIN-RELATED"/>
    <property type="match status" value="1"/>
</dbReference>
<protein>
    <submittedName>
        <fullName evidence="7">Ferredoxin</fullName>
    </submittedName>
</protein>
<dbReference type="InterPro" id="IPR050446">
    <property type="entry name" value="FAD-oxidoreductase/Apoptosis"/>
</dbReference>
<dbReference type="InterPro" id="IPR023753">
    <property type="entry name" value="FAD/NAD-binding_dom"/>
</dbReference>
<dbReference type="AlphaFoldDB" id="A0A5A7NMZ5"/>
<dbReference type="Proteomes" id="UP000325307">
    <property type="component" value="Unassembled WGS sequence"/>
</dbReference>
<proteinExistence type="predicted"/>
<feature type="domain" description="Reductase C-terminal" evidence="6">
    <location>
        <begin position="331"/>
        <end position="415"/>
    </location>
</feature>
<dbReference type="OrthoDB" id="1145at2"/>
<dbReference type="PRINTS" id="PR00411">
    <property type="entry name" value="PNDRDTASEI"/>
</dbReference>
<evidence type="ECO:0000256" key="4">
    <source>
        <dbReference type="ARBA" id="ARBA00023002"/>
    </source>
</evidence>
<name>A0A5A7NMZ5_9MICC</name>
<dbReference type="RefSeq" id="WP_149955960.1">
    <property type="nucleotide sequence ID" value="NZ_BKDJ01000003.1"/>
</dbReference>
<comment type="caution">
    <text evidence="7">The sequence shown here is derived from an EMBL/GenBank/DDBJ whole genome shotgun (WGS) entry which is preliminary data.</text>
</comment>
<gene>
    <name evidence="7" type="ORF">NCCP1664_08110</name>
</gene>
<keyword evidence="4" id="KW-0560">Oxidoreductase</keyword>
<dbReference type="Gene3D" id="3.30.390.30">
    <property type="match status" value="1"/>
</dbReference>
<feature type="domain" description="FAD/NAD(P)-binding" evidence="5">
    <location>
        <begin position="7"/>
        <end position="312"/>
    </location>
</feature>
<reference evidence="7 8" key="1">
    <citation type="submission" date="2019-09" db="EMBL/GenBank/DDBJ databases">
        <title>Arthrobacter zafarii sp. nov., a moderately thermotolerant and halotolerant actinobacterium isolated from Cholistan desert soil of Pakistan.</title>
        <authorList>
            <person name="Amin A."/>
            <person name="Ahmed I."/>
            <person name="Khalid N."/>
            <person name="Schumann P."/>
            <person name="Busse H.J."/>
            <person name="Khan I.U."/>
            <person name="Li S."/>
            <person name="Li W.J."/>
        </authorList>
    </citation>
    <scope>NUCLEOTIDE SEQUENCE [LARGE SCALE GENOMIC DNA]</scope>
    <source>
        <strain evidence="7 8">NCCP-1664</strain>
    </source>
</reference>
<dbReference type="PRINTS" id="PR00368">
    <property type="entry name" value="FADPNR"/>
</dbReference>
<dbReference type="PANTHER" id="PTHR43557">
    <property type="entry name" value="APOPTOSIS-INDUCING FACTOR 1"/>
    <property type="match status" value="1"/>
</dbReference>
<evidence type="ECO:0000313" key="7">
    <source>
        <dbReference type="EMBL" id="GER22314.1"/>
    </source>
</evidence>
<dbReference type="Pfam" id="PF07992">
    <property type="entry name" value="Pyr_redox_2"/>
    <property type="match status" value="1"/>
</dbReference>
<evidence type="ECO:0000256" key="3">
    <source>
        <dbReference type="ARBA" id="ARBA00022827"/>
    </source>
</evidence>
<keyword evidence="3" id="KW-0274">FAD</keyword>
<sequence length="422" mass="44554">MSQNNGILIVGASQAGVQLASSLRELGYAAPVTIVGAERHAPYQRPPLSKGFLQGLVTAETLAYRTRDFYEKHNIDLVLSERIVSIDKGPDGAGVATAASGRRFAFDRLALTTGARPRKLQIDGAELEGVLYLRDADDAEDLKTRLERARNVVVVGGGFVGLEAAASARKLGKTVSVLEAAPRLIGRAVGEATSEFFLGAHRARGIDVTLDARIVRFTGDAQGRVAGVELEGGCTVPADVVLVGIGVVPRTELAEALGLACGNGIVVDEHSLASDGTTVVAGDCANLPNPLPREGAPERLRLESVNNAVEQARNAAVTITGTRVAYRMVPWFWSDQGDLKLQMAGLSAGHDQVVVRGTVSEEKFSVIYYRAGRVIAVDCINNPVDFMAVKTLLAKGLNVPAERAGDSGVPLKKLMADLEPAS</sequence>
<keyword evidence="2" id="KW-0285">Flavoprotein</keyword>
<organism evidence="7 8">
    <name type="scientific">Zafaria cholistanensis</name>
    <dbReference type="NCBI Taxonomy" id="1682741"/>
    <lineage>
        <taxon>Bacteria</taxon>
        <taxon>Bacillati</taxon>
        <taxon>Actinomycetota</taxon>
        <taxon>Actinomycetes</taxon>
        <taxon>Micrococcales</taxon>
        <taxon>Micrococcaceae</taxon>
        <taxon>Zafaria</taxon>
    </lineage>
</organism>
<evidence type="ECO:0000256" key="1">
    <source>
        <dbReference type="ARBA" id="ARBA00001974"/>
    </source>
</evidence>
<evidence type="ECO:0000259" key="6">
    <source>
        <dbReference type="Pfam" id="PF14759"/>
    </source>
</evidence>
<dbReference type="InterPro" id="IPR016156">
    <property type="entry name" value="FAD/NAD-linked_Rdtase_dimer_sf"/>
</dbReference>
<dbReference type="GO" id="GO:0005737">
    <property type="term" value="C:cytoplasm"/>
    <property type="evidence" value="ECO:0007669"/>
    <property type="project" value="TreeGrafter"/>
</dbReference>
<dbReference type="Gene3D" id="3.50.50.60">
    <property type="entry name" value="FAD/NAD(P)-binding domain"/>
    <property type="match status" value="2"/>
</dbReference>
<accession>A0A5A7NMZ5</accession>
<dbReference type="Pfam" id="PF14759">
    <property type="entry name" value="Reductase_C"/>
    <property type="match status" value="1"/>
</dbReference>
<keyword evidence="8" id="KW-1185">Reference proteome</keyword>
<dbReference type="InterPro" id="IPR036188">
    <property type="entry name" value="FAD/NAD-bd_sf"/>
</dbReference>
<dbReference type="SUPFAM" id="SSF55424">
    <property type="entry name" value="FAD/NAD-linked reductases, dimerisation (C-terminal) domain"/>
    <property type="match status" value="1"/>
</dbReference>
<evidence type="ECO:0000259" key="5">
    <source>
        <dbReference type="Pfam" id="PF07992"/>
    </source>
</evidence>
<dbReference type="EMBL" id="BKDJ01000003">
    <property type="protein sequence ID" value="GER22314.1"/>
    <property type="molecule type" value="Genomic_DNA"/>
</dbReference>
<comment type="cofactor">
    <cofactor evidence="1">
        <name>FAD</name>
        <dbReference type="ChEBI" id="CHEBI:57692"/>
    </cofactor>
</comment>
<dbReference type="SUPFAM" id="SSF51905">
    <property type="entry name" value="FAD/NAD(P)-binding domain"/>
    <property type="match status" value="2"/>
</dbReference>
<dbReference type="GO" id="GO:0016651">
    <property type="term" value="F:oxidoreductase activity, acting on NAD(P)H"/>
    <property type="evidence" value="ECO:0007669"/>
    <property type="project" value="TreeGrafter"/>
</dbReference>
<dbReference type="InterPro" id="IPR028202">
    <property type="entry name" value="Reductase_C"/>
</dbReference>
<evidence type="ECO:0000256" key="2">
    <source>
        <dbReference type="ARBA" id="ARBA00022630"/>
    </source>
</evidence>
<evidence type="ECO:0000313" key="8">
    <source>
        <dbReference type="Proteomes" id="UP000325307"/>
    </source>
</evidence>